<evidence type="ECO:0000256" key="9">
    <source>
        <dbReference type="ARBA" id="ARBA00023277"/>
    </source>
</evidence>
<evidence type="ECO:0000256" key="2">
    <source>
        <dbReference type="ARBA" id="ARBA00004401"/>
    </source>
</evidence>
<protein>
    <recommendedName>
        <fullName evidence="4">glucan endo-1,3-beta-D-glucosidase</fullName>
        <ecNumber evidence="4">3.2.1.39</ecNumber>
    </recommendedName>
    <alternativeName>
        <fullName evidence="14">Endo-1,3-beta-glucanase btgC</fullName>
    </alternativeName>
    <alternativeName>
        <fullName evidence="13">Laminarinase btgC</fullName>
    </alternativeName>
</protein>
<dbReference type="HOGENOM" id="CLU_052206_0_0_1"/>
<evidence type="ECO:0000256" key="12">
    <source>
        <dbReference type="ARBA" id="ARBA00037649"/>
    </source>
</evidence>
<dbReference type="EMBL" id="KN818240">
    <property type="protein sequence ID" value="KIL65690.1"/>
    <property type="molecule type" value="Genomic_DNA"/>
</dbReference>
<name>A0A0C2SQX5_AMAMK</name>
<dbReference type="GO" id="GO:0005576">
    <property type="term" value="C:extracellular region"/>
    <property type="evidence" value="ECO:0007669"/>
    <property type="project" value="TreeGrafter"/>
</dbReference>
<evidence type="ECO:0000313" key="16">
    <source>
        <dbReference type="Proteomes" id="UP000054549"/>
    </source>
</evidence>
<dbReference type="AlphaFoldDB" id="A0A0C2SQX5"/>
<evidence type="ECO:0000256" key="7">
    <source>
        <dbReference type="ARBA" id="ARBA00023136"/>
    </source>
</evidence>
<evidence type="ECO:0000256" key="1">
    <source>
        <dbReference type="ARBA" id="ARBA00000382"/>
    </source>
</evidence>
<comment type="subcellular location">
    <subcellularLocation>
        <location evidence="2">Cell membrane</location>
        <topology evidence="2">Single-pass type II membrane protein</topology>
    </subcellularLocation>
</comment>
<keyword evidence="11" id="KW-0624">Polysaccharide degradation</keyword>
<dbReference type="InterPro" id="IPR017853">
    <property type="entry name" value="GH"/>
</dbReference>
<keyword evidence="10" id="KW-0961">Cell wall biogenesis/degradation</keyword>
<comment type="function">
    <text evidence="12">Glucanases play a role in cell expansion during growth, in cell-cell fusion during mating, and in spore release during sporulation. This enzyme may be involved in beta-glucan degradation. Active on laminarin and lichenan.</text>
</comment>
<evidence type="ECO:0000313" key="15">
    <source>
        <dbReference type="EMBL" id="KIL65690.1"/>
    </source>
</evidence>
<dbReference type="PANTHER" id="PTHR16631:SF17">
    <property type="entry name" value="GLUCAN ENDO-1,3-BETA-GLUCOSIDASE BTGC"/>
    <property type="match status" value="1"/>
</dbReference>
<keyword evidence="8" id="KW-0325">Glycoprotein</keyword>
<dbReference type="OrthoDB" id="77201at2759"/>
<keyword evidence="7" id="KW-0472">Membrane</keyword>
<dbReference type="InParanoid" id="A0A0C2SQX5"/>
<dbReference type="EC" id="3.2.1.39" evidence="4"/>
<proteinExistence type="inferred from homology"/>
<evidence type="ECO:0000256" key="4">
    <source>
        <dbReference type="ARBA" id="ARBA00012780"/>
    </source>
</evidence>
<keyword evidence="16" id="KW-1185">Reference proteome</keyword>
<evidence type="ECO:0000256" key="14">
    <source>
        <dbReference type="ARBA" id="ARBA00043078"/>
    </source>
</evidence>
<evidence type="ECO:0000256" key="10">
    <source>
        <dbReference type="ARBA" id="ARBA00023316"/>
    </source>
</evidence>
<evidence type="ECO:0000256" key="13">
    <source>
        <dbReference type="ARBA" id="ARBA00042373"/>
    </source>
</evidence>
<keyword evidence="5" id="KW-1003">Cell membrane</keyword>
<keyword evidence="6 15" id="KW-0378">Hydrolase</keyword>
<evidence type="ECO:0000256" key="11">
    <source>
        <dbReference type="ARBA" id="ARBA00023326"/>
    </source>
</evidence>
<dbReference type="GO" id="GO:0009986">
    <property type="term" value="C:cell surface"/>
    <property type="evidence" value="ECO:0007669"/>
    <property type="project" value="TreeGrafter"/>
</dbReference>
<dbReference type="Proteomes" id="UP000054549">
    <property type="component" value="Unassembled WGS sequence"/>
</dbReference>
<sequence length="320" mass="36871">MKIQRAVLTLHWCGSWSPPRSVPNSVNGWWCDEKHEYAFLGFSYSVAACQSVEQLKSDFRDIRSRFQGRYVRLYGTCDRYGFYNDVIEAAWTAGLGIHALIWFGFTGGNEWMRRRDELFRVLHSNAKARFVTRAVQFGSEPLFDRVIDPYWLADEVNRAKWNVGQMGIKVTVSDLAYSYQREWNKGARHVLDNVDVVDAHMLPYFSPQATTARNSWPLIMQDLNWFMKNSNGKKIYLSENGWPSSTSSNIQPNSANAVANVRNEHDYYTLLDQHCSEFKRMTGGGVGWFAHIYSDSQEGGYGVYNQEGGLKFPFRPRTEC</sequence>
<evidence type="ECO:0000256" key="8">
    <source>
        <dbReference type="ARBA" id="ARBA00023180"/>
    </source>
</evidence>
<dbReference type="SUPFAM" id="SSF51445">
    <property type="entry name" value="(Trans)glycosidases"/>
    <property type="match status" value="1"/>
</dbReference>
<gene>
    <name evidence="15" type="ORF">M378DRAFT_192265</name>
</gene>
<dbReference type="GO" id="GO:0042973">
    <property type="term" value="F:glucan endo-1,3-beta-D-glucosidase activity"/>
    <property type="evidence" value="ECO:0007669"/>
    <property type="project" value="UniProtKB-EC"/>
</dbReference>
<dbReference type="InterPro" id="IPR050732">
    <property type="entry name" value="Beta-glucan_modifiers"/>
</dbReference>
<dbReference type="PANTHER" id="PTHR16631">
    <property type="entry name" value="GLUCAN 1,3-BETA-GLUCOSIDASE"/>
    <property type="match status" value="1"/>
</dbReference>
<evidence type="ECO:0000256" key="5">
    <source>
        <dbReference type="ARBA" id="ARBA00022475"/>
    </source>
</evidence>
<evidence type="ECO:0000256" key="6">
    <source>
        <dbReference type="ARBA" id="ARBA00022801"/>
    </source>
</evidence>
<dbReference type="GO" id="GO:0005886">
    <property type="term" value="C:plasma membrane"/>
    <property type="evidence" value="ECO:0007669"/>
    <property type="project" value="UniProtKB-SubCell"/>
</dbReference>
<dbReference type="GO" id="GO:0000272">
    <property type="term" value="P:polysaccharide catabolic process"/>
    <property type="evidence" value="ECO:0007669"/>
    <property type="project" value="UniProtKB-KW"/>
</dbReference>
<reference evidence="15 16" key="1">
    <citation type="submission" date="2014-04" db="EMBL/GenBank/DDBJ databases">
        <title>Evolutionary Origins and Diversification of the Mycorrhizal Mutualists.</title>
        <authorList>
            <consortium name="DOE Joint Genome Institute"/>
            <consortium name="Mycorrhizal Genomics Consortium"/>
            <person name="Kohler A."/>
            <person name="Kuo A."/>
            <person name="Nagy L.G."/>
            <person name="Floudas D."/>
            <person name="Copeland A."/>
            <person name="Barry K.W."/>
            <person name="Cichocki N."/>
            <person name="Veneault-Fourrey C."/>
            <person name="LaButti K."/>
            <person name="Lindquist E.A."/>
            <person name="Lipzen A."/>
            <person name="Lundell T."/>
            <person name="Morin E."/>
            <person name="Murat C."/>
            <person name="Riley R."/>
            <person name="Ohm R."/>
            <person name="Sun H."/>
            <person name="Tunlid A."/>
            <person name="Henrissat B."/>
            <person name="Grigoriev I.V."/>
            <person name="Hibbett D.S."/>
            <person name="Martin F."/>
        </authorList>
    </citation>
    <scope>NUCLEOTIDE SEQUENCE [LARGE SCALE GENOMIC DNA]</scope>
    <source>
        <strain evidence="15 16">Koide BX008</strain>
    </source>
</reference>
<comment type="catalytic activity">
    <reaction evidence="1">
        <text>Hydrolysis of (1-&gt;3)-beta-D-glucosidic linkages in (1-&gt;3)-beta-D-glucans.</text>
        <dbReference type="EC" id="3.2.1.39"/>
    </reaction>
</comment>
<organism evidence="15 16">
    <name type="scientific">Amanita muscaria (strain Koide BX008)</name>
    <dbReference type="NCBI Taxonomy" id="946122"/>
    <lineage>
        <taxon>Eukaryota</taxon>
        <taxon>Fungi</taxon>
        <taxon>Dikarya</taxon>
        <taxon>Basidiomycota</taxon>
        <taxon>Agaricomycotina</taxon>
        <taxon>Agaricomycetes</taxon>
        <taxon>Agaricomycetidae</taxon>
        <taxon>Agaricales</taxon>
        <taxon>Pluteineae</taxon>
        <taxon>Amanitaceae</taxon>
        <taxon>Amanita</taxon>
    </lineage>
</organism>
<accession>A0A0C2SQX5</accession>
<evidence type="ECO:0000256" key="3">
    <source>
        <dbReference type="ARBA" id="ARBA00008773"/>
    </source>
</evidence>
<keyword evidence="9" id="KW-0119">Carbohydrate metabolism</keyword>
<dbReference type="GO" id="GO:0071555">
    <property type="term" value="P:cell wall organization"/>
    <property type="evidence" value="ECO:0007669"/>
    <property type="project" value="UniProtKB-KW"/>
</dbReference>
<dbReference type="GO" id="GO:0009277">
    <property type="term" value="C:fungal-type cell wall"/>
    <property type="evidence" value="ECO:0007669"/>
    <property type="project" value="TreeGrafter"/>
</dbReference>
<comment type="similarity">
    <text evidence="3">Belongs to the glycosyl hydrolase 17 family.</text>
</comment>